<gene>
    <name evidence="1" type="ORF">METZ01_LOCUS506824</name>
</gene>
<accession>A0A383EC60</accession>
<dbReference type="AlphaFoldDB" id="A0A383EC60"/>
<protein>
    <submittedName>
        <fullName evidence="1">Uncharacterized protein</fullName>
    </submittedName>
</protein>
<dbReference type="EMBL" id="UINC01224376">
    <property type="protein sequence ID" value="SVE53970.1"/>
    <property type="molecule type" value="Genomic_DNA"/>
</dbReference>
<feature type="non-terminal residue" evidence="1">
    <location>
        <position position="1"/>
    </location>
</feature>
<organism evidence="1">
    <name type="scientific">marine metagenome</name>
    <dbReference type="NCBI Taxonomy" id="408172"/>
    <lineage>
        <taxon>unclassified sequences</taxon>
        <taxon>metagenomes</taxon>
        <taxon>ecological metagenomes</taxon>
    </lineage>
</organism>
<evidence type="ECO:0000313" key="1">
    <source>
        <dbReference type="EMBL" id="SVE53970.1"/>
    </source>
</evidence>
<name>A0A383EC60_9ZZZZ</name>
<reference evidence="1" key="1">
    <citation type="submission" date="2018-05" db="EMBL/GenBank/DDBJ databases">
        <authorList>
            <person name="Lanie J.A."/>
            <person name="Ng W.-L."/>
            <person name="Kazmierczak K.M."/>
            <person name="Andrzejewski T.M."/>
            <person name="Davidsen T.M."/>
            <person name="Wayne K.J."/>
            <person name="Tettelin H."/>
            <person name="Glass J.I."/>
            <person name="Rusch D."/>
            <person name="Podicherti R."/>
            <person name="Tsui H.-C.T."/>
            <person name="Winkler M.E."/>
        </authorList>
    </citation>
    <scope>NUCLEOTIDE SEQUENCE</scope>
</reference>
<sequence>FIAPKVSRIVPSSWQTVGTLISMTLRIPSQPDEIS</sequence>
<proteinExistence type="predicted"/>